<keyword evidence="1" id="KW-0812">Transmembrane</keyword>
<dbReference type="Pfam" id="PF09997">
    <property type="entry name" value="DUF2238"/>
    <property type="match status" value="1"/>
</dbReference>
<evidence type="ECO:0000313" key="3">
    <source>
        <dbReference type="Proteomes" id="UP000218439"/>
    </source>
</evidence>
<gene>
    <name evidence="2" type="ORF">CK621_12045</name>
</gene>
<comment type="caution">
    <text evidence="2">The sequence shown here is derived from an EMBL/GenBank/DDBJ whole genome shotgun (WGS) entry which is preliminary data.</text>
</comment>
<protein>
    <recommendedName>
        <fullName evidence="4">DUF2238 domain-containing protein</fullName>
    </recommendedName>
</protein>
<feature type="transmembrane region" description="Helical" evidence="1">
    <location>
        <begin position="39"/>
        <end position="57"/>
    </location>
</feature>
<proteinExistence type="predicted"/>
<dbReference type="InterPro" id="IPR058534">
    <property type="entry name" value="YjdF"/>
</dbReference>
<feature type="transmembrane region" description="Helical" evidence="1">
    <location>
        <begin position="137"/>
        <end position="158"/>
    </location>
</feature>
<reference evidence="2 3" key="1">
    <citation type="submission" date="2017-08" db="EMBL/GenBank/DDBJ databases">
        <title>WGS of Clinical strains of the CDC Group NO-1 linked to zoonotic infections in humans.</title>
        <authorList>
            <person name="Bernier A.-M."/>
            <person name="Bernard K."/>
        </authorList>
    </citation>
    <scope>NUCLEOTIDE SEQUENCE [LARGE SCALE GENOMIC DNA]</scope>
    <source>
        <strain evidence="2 3">NML120219</strain>
    </source>
</reference>
<name>A0A2A2AW11_9BURK</name>
<dbReference type="RefSeq" id="WP_095552605.1">
    <property type="nucleotide sequence ID" value="NZ_CP156659.1"/>
</dbReference>
<feature type="transmembrane region" description="Helical" evidence="1">
    <location>
        <begin position="112"/>
        <end position="130"/>
    </location>
</feature>
<dbReference type="Proteomes" id="UP000218439">
    <property type="component" value="Unassembled WGS sequence"/>
</dbReference>
<feature type="transmembrane region" description="Helical" evidence="1">
    <location>
        <begin position="12"/>
        <end position="33"/>
    </location>
</feature>
<sequence>MQQAAPQPRSALDQAFAPLLAVALGLLACWSAIAPASRAVWYAEALPVLAVLAALVIGQRWFRFSNLAYFLMSLWMAMHLVGAHYTFANVPFEWGNRLLAPLLGEGRNHFDRLAHFIIGFYSYPMAEWLLRRRLCGPVLACFFALFFIMSVAAAYEIIEWQYAVIEGGDAGIEFLGSQGDVWDAQKDILADTLGALTALGLFLLVRPDRRLPPS</sequence>
<dbReference type="AlphaFoldDB" id="A0A2A2AW11"/>
<dbReference type="EMBL" id="NSJE01000022">
    <property type="protein sequence ID" value="PAT41953.1"/>
    <property type="molecule type" value="Genomic_DNA"/>
</dbReference>
<evidence type="ECO:0008006" key="4">
    <source>
        <dbReference type="Google" id="ProtNLM"/>
    </source>
</evidence>
<dbReference type="PIRSF" id="PIRSF020606">
    <property type="entry name" value="UCP020606"/>
    <property type="match status" value="1"/>
</dbReference>
<evidence type="ECO:0000256" key="1">
    <source>
        <dbReference type="SAM" id="Phobius"/>
    </source>
</evidence>
<feature type="transmembrane region" description="Helical" evidence="1">
    <location>
        <begin position="69"/>
        <end position="92"/>
    </location>
</feature>
<dbReference type="InterPro" id="IPR014509">
    <property type="entry name" value="YjdF-like"/>
</dbReference>
<organism evidence="2 3">
    <name type="scientific">Vandammella animalimorsus</name>
    <dbReference type="NCBI Taxonomy" id="2029117"/>
    <lineage>
        <taxon>Bacteria</taxon>
        <taxon>Pseudomonadati</taxon>
        <taxon>Pseudomonadota</taxon>
        <taxon>Betaproteobacteria</taxon>
        <taxon>Burkholderiales</taxon>
        <taxon>Comamonadaceae</taxon>
        <taxon>Vandammella</taxon>
    </lineage>
</organism>
<accession>A0A2A2AW11</accession>
<evidence type="ECO:0000313" key="2">
    <source>
        <dbReference type="EMBL" id="PAT41953.1"/>
    </source>
</evidence>
<keyword evidence="1" id="KW-0472">Membrane</keyword>
<feature type="transmembrane region" description="Helical" evidence="1">
    <location>
        <begin position="188"/>
        <end position="205"/>
    </location>
</feature>
<keyword evidence="1" id="KW-1133">Transmembrane helix</keyword>